<evidence type="ECO:0000313" key="4">
    <source>
        <dbReference type="Proteomes" id="UP001144805"/>
    </source>
</evidence>
<evidence type="ECO:0000259" key="2">
    <source>
        <dbReference type="SMART" id="SM00922"/>
    </source>
</evidence>
<dbReference type="Pfam" id="PF13378">
    <property type="entry name" value="MR_MLE_C"/>
    <property type="match status" value="1"/>
</dbReference>
<dbReference type="InterPro" id="IPR034593">
    <property type="entry name" value="DgoD-like"/>
</dbReference>
<accession>A0A9X3E760</accession>
<feature type="domain" description="Mandelate racemase/muconate lactonizing enzyme C-terminal" evidence="2">
    <location>
        <begin position="129"/>
        <end position="254"/>
    </location>
</feature>
<dbReference type="InterPro" id="IPR018110">
    <property type="entry name" value="Mandel_Rmase/mucon_lact_enz_CS"/>
</dbReference>
<dbReference type="SFLD" id="SFLDG00179">
    <property type="entry name" value="mandelate_racemase"/>
    <property type="match status" value="1"/>
</dbReference>
<dbReference type="InterPro" id="IPR036849">
    <property type="entry name" value="Enolase-like_C_sf"/>
</dbReference>
<protein>
    <submittedName>
        <fullName evidence="3">Mandelate racemase/muconate lactonizing enzyme family protein</fullName>
    </submittedName>
</protein>
<dbReference type="InterPro" id="IPR029065">
    <property type="entry name" value="Enolase_C-like"/>
</dbReference>
<keyword evidence="1" id="KW-0456">Lyase</keyword>
<gene>
    <name evidence="3" type="ORF">OSH07_22640</name>
</gene>
<keyword evidence="4" id="KW-1185">Reference proteome</keyword>
<dbReference type="Gene3D" id="3.20.20.120">
    <property type="entry name" value="Enolase-like C-terminal domain"/>
    <property type="match status" value="1"/>
</dbReference>
<dbReference type="GO" id="GO:0009063">
    <property type="term" value="P:amino acid catabolic process"/>
    <property type="evidence" value="ECO:0007669"/>
    <property type="project" value="InterPro"/>
</dbReference>
<dbReference type="InterPro" id="IPR013342">
    <property type="entry name" value="Mandelate_racemase_C"/>
</dbReference>
<sequence>MKITSVRTAVIDGNFPWVLVRIETDKGVSGLGEAYWGAGVAELVHRAARYIIGQDPTNIGKLMFIIERVLSGEGAQGGTTVTAMSGIEIALWDLMGRAHQLPISTFFGGRFREKIRIYADCHEGDTPDPAEYARRAKEVVADGFTAIKFDLDNENPYTLDVTDDTYPSRQWVEPYNRVIGSQELDWMVSVATAVREAVGPEIMVAMDAHWKFGVNDAIKLAQRLEPLDLVWLEDPTPPHNIDALVQVTRSTKTPILTGESLYTKWGYRDLIEKQAARIISPDIPKMGGLSEFKKVADHADMYYIAMAPHNVASPIGTVACGHVCAAVSNFLVMEYHAHDVEWWGDLVEGGNPLVDGFIPLNDKPGHGLTLNEDVAKAHLKKGSSYFGETPYA</sequence>
<reference evidence="3" key="1">
    <citation type="submission" date="2022-11" db="EMBL/GenBank/DDBJ databases">
        <title>Biodiversity and phylogenetic relationships of bacteria.</title>
        <authorList>
            <person name="Machado R.A.R."/>
            <person name="Bhat A."/>
            <person name="Loulou A."/>
            <person name="Kallel S."/>
        </authorList>
    </citation>
    <scope>NUCLEOTIDE SEQUENCE</scope>
    <source>
        <strain evidence="3">K-TC2</strain>
    </source>
</reference>
<dbReference type="InterPro" id="IPR013341">
    <property type="entry name" value="Mandelate_racemase_N_dom"/>
</dbReference>
<dbReference type="GO" id="GO:0000287">
    <property type="term" value="F:magnesium ion binding"/>
    <property type="evidence" value="ECO:0007669"/>
    <property type="project" value="UniProtKB-ARBA"/>
</dbReference>
<dbReference type="CDD" id="cd03316">
    <property type="entry name" value="MR_like"/>
    <property type="match status" value="1"/>
</dbReference>
<dbReference type="RefSeq" id="WP_266340974.1">
    <property type="nucleotide sequence ID" value="NZ_JAPKNK010000013.1"/>
</dbReference>
<dbReference type="PANTHER" id="PTHR48080">
    <property type="entry name" value="D-GALACTONATE DEHYDRATASE-RELATED"/>
    <property type="match status" value="1"/>
</dbReference>
<comment type="caution">
    <text evidence="3">The sequence shown here is derived from an EMBL/GenBank/DDBJ whole genome shotgun (WGS) entry which is preliminary data.</text>
</comment>
<evidence type="ECO:0000313" key="3">
    <source>
        <dbReference type="EMBL" id="MCX5572017.1"/>
    </source>
</evidence>
<dbReference type="Gene3D" id="3.30.390.10">
    <property type="entry name" value="Enolase-like, N-terminal domain"/>
    <property type="match status" value="1"/>
</dbReference>
<dbReference type="SMART" id="SM00922">
    <property type="entry name" value="MR_MLE"/>
    <property type="match status" value="1"/>
</dbReference>
<proteinExistence type="predicted"/>
<dbReference type="Pfam" id="PF02746">
    <property type="entry name" value="MR_MLE_N"/>
    <property type="match status" value="1"/>
</dbReference>
<dbReference type="Proteomes" id="UP001144805">
    <property type="component" value="Unassembled WGS sequence"/>
</dbReference>
<dbReference type="InterPro" id="IPR029017">
    <property type="entry name" value="Enolase-like_N"/>
</dbReference>
<dbReference type="PANTHER" id="PTHR48080:SF2">
    <property type="entry name" value="D-GALACTONATE DEHYDRATASE"/>
    <property type="match status" value="1"/>
</dbReference>
<dbReference type="SFLD" id="SFLDS00001">
    <property type="entry name" value="Enolase"/>
    <property type="match status" value="1"/>
</dbReference>
<organism evidence="3 4">
    <name type="scientific">Kaistia nematophila</name>
    <dbReference type="NCBI Taxonomy" id="2994654"/>
    <lineage>
        <taxon>Bacteria</taxon>
        <taxon>Pseudomonadati</taxon>
        <taxon>Pseudomonadota</taxon>
        <taxon>Alphaproteobacteria</taxon>
        <taxon>Hyphomicrobiales</taxon>
        <taxon>Kaistiaceae</taxon>
        <taxon>Kaistia</taxon>
    </lineage>
</organism>
<dbReference type="EMBL" id="JAPKNK010000013">
    <property type="protein sequence ID" value="MCX5572017.1"/>
    <property type="molecule type" value="Genomic_DNA"/>
</dbReference>
<evidence type="ECO:0000256" key="1">
    <source>
        <dbReference type="ARBA" id="ARBA00023239"/>
    </source>
</evidence>
<dbReference type="AlphaFoldDB" id="A0A9X3E760"/>
<dbReference type="SUPFAM" id="SSF54826">
    <property type="entry name" value="Enolase N-terminal domain-like"/>
    <property type="match status" value="1"/>
</dbReference>
<dbReference type="SUPFAM" id="SSF51604">
    <property type="entry name" value="Enolase C-terminal domain-like"/>
    <property type="match status" value="1"/>
</dbReference>
<dbReference type="GO" id="GO:0016829">
    <property type="term" value="F:lyase activity"/>
    <property type="evidence" value="ECO:0007669"/>
    <property type="project" value="UniProtKB-KW"/>
</dbReference>
<dbReference type="PROSITE" id="PS00909">
    <property type="entry name" value="MR_MLE_2"/>
    <property type="match status" value="1"/>
</dbReference>
<name>A0A9X3E760_9HYPH</name>